<dbReference type="RefSeq" id="WP_256706541.1">
    <property type="nucleotide sequence ID" value="NZ_CP101914.1"/>
</dbReference>
<protein>
    <recommendedName>
        <fullName evidence="3">Transposase DDE domain-containing protein</fullName>
    </recommendedName>
</protein>
<name>A0ABY5JLD2_9BACI</name>
<evidence type="ECO:0000313" key="2">
    <source>
        <dbReference type="Proteomes" id="UP001059773"/>
    </source>
</evidence>
<keyword evidence="2" id="KW-1185">Reference proteome</keyword>
<reference evidence="1" key="1">
    <citation type="submission" date="2022-07" db="EMBL/GenBank/DDBJ databases">
        <title>FELIX.</title>
        <authorList>
            <person name="Wan K.H."/>
            <person name="Park S."/>
            <person name="Lawrence Q."/>
            <person name="Eichenberger J.P."/>
            <person name="Booth B.W."/>
            <person name="Piaggio A.J."/>
            <person name="Chandler J.C."/>
            <person name="Franklin A.B."/>
            <person name="Celniker S.E."/>
        </authorList>
    </citation>
    <scope>NUCLEOTIDE SEQUENCE</scope>
    <source>
        <strain evidence="1">QA-1986 374</strain>
    </source>
</reference>
<evidence type="ECO:0008006" key="3">
    <source>
        <dbReference type="Google" id="ProtNLM"/>
    </source>
</evidence>
<proteinExistence type="predicted"/>
<organism evidence="1 2">
    <name type="scientific">Oceanobacillus jeddahense</name>
    <dbReference type="NCBI Taxonomy" id="1462527"/>
    <lineage>
        <taxon>Bacteria</taxon>
        <taxon>Bacillati</taxon>
        <taxon>Bacillota</taxon>
        <taxon>Bacilli</taxon>
        <taxon>Bacillales</taxon>
        <taxon>Bacillaceae</taxon>
        <taxon>Oceanobacillus</taxon>
    </lineage>
</organism>
<evidence type="ECO:0000313" key="1">
    <source>
        <dbReference type="EMBL" id="UUI01112.1"/>
    </source>
</evidence>
<dbReference type="EMBL" id="CP101914">
    <property type="protein sequence ID" value="UUI01112.1"/>
    <property type="molecule type" value="Genomic_DNA"/>
</dbReference>
<sequence>MLRFRIQVELAFAHESNQLGSVLRHKKGPVKTTEKVQSFFIMRDTFRLIQRIIQHVRQKVLPKNHEEKIKKLQKQQIEQLSFFH</sequence>
<accession>A0ABY5JLD2</accession>
<dbReference type="Proteomes" id="UP001059773">
    <property type="component" value="Chromosome"/>
</dbReference>
<gene>
    <name evidence="1" type="ORF">NP439_13675</name>
</gene>